<dbReference type="SUPFAM" id="SSF53474">
    <property type="entry name" value="alpha/beta-Hydrolases"/>
    <property type="match status" value="1"/>
</dbReference>
<keyword evidence="4 8" id="KW-0732">Signal</keyword>
<accession>A0A916TF13</accession>
<dbReference type="AlphaFoldDB" id="A0A916TF13"/>
<feature type="signal peptide" evidence="8">
    <location>
        <begin position="1"/>
        <end position="19"/>
    </location>
</feature>
<evidence type="ECO:0000256" key="1">
    <source>
        <dbReference type="ARBA" id="ARBA00006249"/>
    </source>
</evidence>
<dbReference type="InterPro" id="IPR011118">
    <property type="entry name" value="Tannase/feruloyl_esterase"/>
</dbReference>
<dbReference type="Proteomes" id="UP000623067">
    <property type="component" value="Unassembled WGS sequence"/>
</dbReference>
<evidence type="ECO:0000256" key="5">
    <source>
        <dbReference type="ARBA" id="ARBA00022801"/>
    </source>
</evidence>
<evidence type="ECO:0000256" key="2">
    <source>
        <dbReference type="ARBA" id="ARBA00022487"/>
    </source>
</evidence>
<evidence type="ECO:0000256" key="4">
    <source>
        <dbReference type="ARBA" id="ARBA00022729"/>
    </source>
</evidence>
<keyword evidence="3" id="KW-0479">Metal-binding</keyword>
<keyword evidence="6" id="KW-0106">Calcium</keyword>
<reference evidence="9" key="1">
    <citation type="journal article" date="2014" name="Int. J. Syst. Evol. Microbiol.">
        <title>Complete genome sequence of Corynebacterium casei LMG S-19264T (=DSM 44701T), isolated from a smear-ripened cheese.</title>
        <authorList>
            <consortium name="US DOE Joint Genome Institute (JGI-PGF)"/>
            <person name="Walter F."/>
            <person name="Albersmeier A."/>
            <person name="Kalinowski J."/>
            <person name="Ruckert C."/>
        </authorList>
    </citation>
    <scope>NUCLEOTIDE SEQUENCE</scope>
    <source>
        <strain evidence="9">CGMCC 1.15330</strain>
    </source>
</reference>
<evidence type="ECO:0000256" key="8">
    <source>
        <dbReference type="SAM" id="SignalP"/>
    </source>
</evidence>
<gene>
    <name evidence="9" type="ORF">GCM10011380_35430</name>
</gene>
<keyword evidence="7" id="KW-1015">Disulfide bond</keyword>
<proteinExistence type="inferred from homology"/>
<feature type="chain" id="PRO_5037104641" evidence="8">
    <location>
        <begin position="20"/>
        <end position="491"/>
    </location>
</feature>
<protein>
    <submittedName>
        <fullName evidence="9">Esterase</fullName>
    </submittedName>
</protein>
<keyword evidence="5" id="KW-0378">Hydrolase</keyword>
<dbReference type="InterPro" id="IPR029058">
    <property type="entry name" value="AB_hydrolase_fold"/>
</dbReference>
<dbReference type="GO" id="GO:0046872">
    <property type="term" value="F:metal ion binding"/>
    <property type="evidence" value="ECO:0007669"/>
    <property type="project" value="UniProtKB-KW"/>
</dbReference>
<evidence type="ECO:0000256" key="7">
    <source>
        <dbReference type="ARBA" id="ARBA00023157"/>
    </source>
</evidence>
<dbReference type="PANTHER" id="PTHR33938:SF15">
    <property type="entry name" value="FERULOYL ESTERASE B-RELATED"/>
    <property type="match status" value="1"/>
</dbReference>
<keyword evidence="2" id="KW-0719">Serine esterase</keyword>
<dbReference type="Pfam" id="PF07519">
    <property type="entry name" value="Tannase"/>
    <property type="match status" value="1"/>
</dbReference>
<organism evidence="9 10">
    <name type="scientific">Sphingomonas metalli</name>
    <dbReference type="NCBI Taxonomy" id="1779358"/>
    <lineage>
        <taxon>Bacteria</taxon>
        <taxon>Pseudomonadati</taxon>
        <taxon>Pseudomonadota</taxon>
        <taxon>Alphaproteobacteria</taxon>
        <taxon>Sphingomonadales</taxon>
        <taxon>Sphingomonadaceae</taxon>
        <taxon>Sphingomonas</taxon>
    </lineage>
</organism>
<evidence type="ECO:0000313" key="9">
    <source>
        <dbReference type="EMBL" id="GGB42869.1"/>
    </source>
</evidence>
<comment type="similarity">
    <text evidence="1">Belongs to the tannase family.</text>
</comment>
<dbReference type="Gene3D" id="3.40.50.1820">
    <property type="entry name" value="alpha/beta hydrolase"/>
    <property type="match status" value="2"/>
</dbReference>
<evidence type="ECO:0000313" key="10">
    <source>
        <dbReference type="Proteomes" id="UP000623067"/>
    </source>
</evidence>
<dbReference type="RefSeq" id="WP_188661054.1">
    <property type="nucleotide sequence ID" value="NZ_BMIH01000007.1"/>
</dbReference>
<evidence type="ECO:0000256" key="3">
    <source>
        <dbReference type="ARBA" id="ARBA00022723"/>
    </source>
</evidence>
<evidence type="ECO:0000256" key="6">
    <source>
        <dbReference type="ARBA" id="ARBA00022837"/>
    </source>
</evidence>
<comment type="caution">
    <text evidence="9">The sequence shown here is derived from an EMBL/GenBank/DDBJ whole genome shotgun (WGS) entry which is preliminary data.</text>
</comment>
<reference evidence="9" key="2">
    <citation type="submission" date="2020-09" db="EMBL/GenBank/DDBJ databases">
        <authorList>
            <person name="Sun Q."/>
            <person name="Zhou Y."/>
        </authorList>
    </citation>
    <scope>NUCLEOTIDE SEQUENCE</scope>
    <source>
        <strain evidence="9">CGMCC 1.15330</strain>
    </source>
</reference>
<dbReference type="PANTHER" id="PTHR33938">
    <property type="entry name" value="FERULOYL ESTERASE B-RELATED"/>
    <property type="match status" value="1"/>
</dbReference>
<dbReference type="EMBL" id="BMIH01000007">
    <property type="protein sequence ID" value="GGB42869.1"/>
    <property type="molecule type" value="Genomic_DNA"/>
</dbReference>
<keyword evidence="10" id="KW-1185">Reference proteome</keyword>
<name>A0A916TF13_9SPHN</name>
<dbReference type="GO" id="GO:0052689">
    <property type="term" value="F:carboxylic ester hydrolase activity"/>
    <property type="evidence" value="ECO:0007669"/>
    <property type="project" value="UniProtKB-KW"/>
</dbReference>
<sequence>MSSARLILAAALLAGPAGAATQPCAALSASGGSVQARPIAAVGTTPAFCRVTGTLRPVAGSRIGFELLLPAAASWTGRFQMLGNGGYSSALPRAAMMAALGRGSAVVATDTGHDGDDPSFARGRPEAIVDWGWRAVHLTARAAQRLAARYYGRPPSHRYFAGCSTGGHQAMMEAQRFPDDFDGIVAGAPGADRTRLNAAFLWQYLSNHPRGRNDTAILDSGDLQLLARHSYASCRSTNGGLGGGLADDPWLNDPLSCRPDPAALLCRPGASGDCLSPTKVEAAQAMYQGVHDPRSGASLTYAWLPGSETGWSGYWADPGNAQQPARINFWRDWVFRTPEWTWWSLNPARDLAVAQRRLSATVDAVSPDLSRFRAHGGRLLVYHGLADPVVSPRDTVAKFRHARSVTGGDEWARLFLAPGVGHCAGGPGFDRFDPQAAMEAWVERAVVPEHLVAADAAGRTRPLCPYPRRAVFRGGDPRRADSFTCSAPPTS</sequence>